<accession>A0AAD1Z8P7</accession>
<evidence type="ECO:0000259" key="2">
    <source>
        <dbReference type="Pfam" id="PF03107"/>
    </source>
</evidence>
<dbReference type="PANTHER" id="PTHR46288">
    <property type="entry name" value="PHORBOL-ESTER/DAG-TYPE DOMAIN-CONTAINING PROTEIN"/>
    <property type="match status" value="1"/>
</dbReference>
<dbReference type="Proteomes" id="UP000834106">
    <property type="component" value="Chromosome 7"/>
</dbReference>
<evidence type="ECO:0000313" key="3">
    <source>
        <dbReference type="EMBL" id="CAI9764945.1"/>
    </source>
</evidence>
<dbReference type="EMBL" id="OU503042">
    <property type="protein sequence ID" value="CAI9764945.1"/>
    <property type="molecule type" value="Genomic_DNA"/>
</dbReference>
<name>A0AAD1Z8P7_9LAMI</name>
<dbReference type="InterPro" id="IPR004146">
    <property type="entry name" value="DC1"/>
</dbReference>
<dbReference type="SUPFAM" id="SSF57889">
    <property type="entry name" value="Cysteine-rich domain"/>
    <property type="match status" value="1"/>
</dbReference>
<gene>
    <name evidence="3" type="ORF">FPE_LOCUS12375</name>
</gene>
<evidence type="ECO:0000256" key="1">
    <source>
        <dbReference type="ARBA" id="ARBA00022737"/>
    </source>
</evidence>
<dbReference type="InterPro" id="IPR046349">
    <property type="entry name" value="C1-like_sf"/>
</dbReference>
<evidence type="ECO:0000313" key="4">
    <source>
        <dbReference type="Proteomes" id="UP000834106"/>
    </source>
</evidence>
<keyword evidence="4" id="KW-1185">Reference proteome</keyword>
<keyword evidence="1" id="KW-0677">Repeat</keyword>
<feature type="domain" description="DC1" evidence="2">
    <location>
        <begin position="96"/>
        <end position="139"/>
    </location>
</feature>
<sequence length="233" mass="27276">MRFQAKQHFSHHHILISLRLDQGEEIQCYACDQIIFEPFHGFLSSKLYLHDHCMNAPRSLQLLSHPSHPLSLLPIPTFYLHEFCFDLPQSAQFKSQHKHNLGLLYPPYIQGGCEACGESCNGFTYNCSKCKFNLHANCASLLETEPKNDLERYTALFLRHKLLEQKRSKAELGSMKAKNQHYEAERARVRQMEMESDLQRRRQNLYNQQLNSMSDSINFMGQIGTSNYTHRYY</sequence>
<organism evidence="3 4">
    <name type="scientific">Fraxinus pennsylvanica</name>
    <dbReference type="NCBI Taxonomy" id="56036"/>
    <lineage>
        <taxon>Eukaryota</taxon>
        <taxon>Viridiplantae</taxon>
        <taxon>Streptophyta</taxon>
        <taxon>Embryophyta</taxon>
        <taxon>Tracheophyta</taxon>
        <taxon>Spermatophyta</taxon>
        <taxon>Magnoliopsida</taxon>
        <taxon>eudicotyledons</taxon>
        <taxon>Gunneridae</taxon>
        <taxon>Pentapetalae</taxon>
        <taxon>asterids</taxon>
        <taxon>lamiids</taxon>
        <taxon>Lamiales</taxon>
        <taxon>Oleaceae</taxon>
        <taxon>Oleeae</taxon>
        <taxon>Fraxinus</taxon>
    </lineage>
</organism>
<dbReference type="AlphaFoldDB" id="A0AAD1Z8P7"/>
<reference evidence="3" key="1">
    <citation type="submission" date="2023-05" db="EMBL/GenBank/DDBJ databases">
        <authorList>
            <person name="Huff M."/>
        </authorList>
    </citation>
    <scope>NUCLEOTIDE SEQUENCE</scope>
</reference>
<proteinExistence type="predicted"/>
<dbReference type="PANTHER" id="PTHR46288:SF80">
    <property type="entry name" value="CYSTEINE_HISTIDINE-RICH C1 DOMAIN FAMILY PROTEIN"/>
    <property type="match status" value="1"/>
</dbReference>
<protein>
    <recommendedName>
        <fullName evidence="2">DC1 domain-containing protein</fullName>
    </recommendedName>
</protein>
<dbReference type="Pfam" id="PF03107">
    <property type="entry name" value="C1_2"/>
    <property type="match status" value="1"/>
</dbReference>